<proteinExistence type="predicted"/>
<feature type="transmembrane region" description="Helical" evidence="1">
    <location>
        <begin position="128"/>
        <end position="149"/>
    </location>
</feature>
<feature type="transmembrane region" description="Helical" evidence="1">
    <location>
        <begin position="230"/>
        <end position="257"/>
    </location>
</feature>
<sequence>MFLGLEGFKRLIFNFLNFCIPSQYSLVQENNINGKFDEKFVLTHKGNLVGAISLCGITYSNFDKEEVATQFLYRTQALNELIDGVTLRIVAKRRDVKTQTIYNKDGVSKYAKKIVNAYEKNKEFYKPYCYIISILAIPFIFLGVSHYFLDFPSFSASYNYLKKIILNLHNFSHFKFEIYFSFFCALLPLFLTAYLFFNGRNMDSHGKAVWAEMKDIIKYEYRIFNIFKGLFLILFLPLMLVVSSFTLLPVFLACIFYEVYQFAKKRPKVFFTILSFLVVICVLTFIFRGFLSVKLTLFMKYLKGLF</sequence>
<keyword evidence="1" id="KW-0472">Membrane</keyword>
<keyword evidence="1" id="KW-0812">Transmembrane</keyword>
<keyword evidence="1" id="KW-1133">Transmembrane helix</keyword>
<evidence type="ECO:0000313" key="2">
    <source>
        <dbReference type="EMBL" id="STR28143.1"/>
    </source>
</evidence>
<reference evidence="2 3" key="1">
    <citation type="submission" date="2018-06" db="EMBL/GenBank/DDBJ databases">
        <authorList>
            <consortium name="Pathogen Informatics"/>
            <person name="Doyle S."/>
        </authorList>
    </citation>
    <scope>NUCLEOTIDE SEQUENCE [LARGE SCALE GENOMIC DNA]</scope>
    <source>
        <strain evidence="2 3">NCTC13094</strain>
    </source>
</reference>
<accession>A0A377RVH1</accession>
<gene>
    <name evidence="2" type="ORF">NCTC13094_01116</name>
</gene>
<protein>
    <submittedName>
        <fullName evidence="2">Membrane protein</fullName>
    </submittedName>
</protein>
<evidence type="ECO:0000313" key="3">
    <source>
        <dbReference type="Proteomes" id="UP000254195"/>
    </source>
</evidence>
<dbReference type="Proteomes" id="UP000254195">
    <property type="component" value="Unassembled WGS sequence"/>
</dbReference>
<evidence type="ECO:0000256" key="1">
    <source>
        <dbReference type="SAM" id="Phobius"/>
    </source>
</evidence>
<dbReference type="AlphaFoldDB" id="A0A377RVH1"/>
<feature type="transmembrane region" description="Helical" evidence="1">
    <location>
        <begin position="178"/>
        <end position="197"/>
    </location>
</feature>
<organism evidence="2 3">
    <name type="scientific">Helicobacter pylori</name>
    <name type="common">Campylobacter pylori</name>
    <dbReference type="NCBI Taxonomy" id="210"/>
    <lineage>
        <taxon>Bacteria</taxon>
        <taxon>Pseudomonadati</taxon>
        <taxon>Campylobacterota</taxon>
        <taxon>Epsilonproteobacteria</taxon>
        <taxon>Campylobacterales</taxon>
        <taxon>Helicobacteraceae</taxon>
        <taxon>Helicobacter</taxon>
    </lineage>
</organism>
<feature type="transmembrane region" description="Helical" evidence="1">
    <location>
        <begin position="269"/>
        <end position="291"/>
    </location>
</feature>
<dbReference type="EMBL" id="UGJP01000003">
    <property type="protein sequence ID" value="STR28143.1"/>
    <property type="molecule type" value="Genomic_DNA"/>
</dbReference>
<name>A0A377RVH1_HELPX</name>